<keyword evidence="2" id="KW-0378">Hydrolase</keyword>
<dbReference type="InterPro" id="IPR047201">
    <property type="entry name" value="ERI-1_3'hExo-like"/>
</dbReference>
<feature type="region of interest" description="Disordered" evidence="4">
    <location>
        <begin position="273"/>
        <end position="322"/>
    </location>
</feature>
<evidence type="ECO:0000256" key="2">
    <source>
        <dbReference type="ARBA" id="ARBA00022801"/>
    </source>
</evidence>
<dbReference type="GO" id="GO:0000175">
    <property type="term" value="F:3'-5'-RNA exonuclease activity"/>
    <property type="evidence" value="ECO:0007669"/>
    <property type="project" value="InterPro"/>
</dbReference>
<feature type="compositionally biased region" description="Low complexity" evidence="4">
    <location>
        <begin position="286"/>
        <end position="310"/>
    </location>
</feature>
<dbReference type="InterPro" id="IPR013520">
    <property type="entry name" value="Ribonucl_H"/>
</dbReference>
<dbReference type="Gene3D" id="3.30.460.10">
    <property type="entry name" value="Beta Polymerase, domain 2"/>
    <property type="match status" value="1"/>
</dbReference>
<dbReference type="InterPro" id="IPR051274">
    <property type="entry name" value="3-5_Exoribonuclease"/>
</dbReference>
<gene>
    <name evidence="6" type="ORF">M0812_27330</name>
</gene>
<dbReference type="SMART" id="SM00479">
    <property type="entry name" value="EXOIII"/>
    <property type="match status" value="1"/>
</dbReference>
<evidence type="ECO:0000313" key="6">
    <source>
        <dbReference type="EMBL" id="KAJ3424902.1"/>
    </source>
</evidence>
<evidence type="ECO:0000256" key="4">
    <source>
        <dbReference type="SAM" id="MobiDB-lite"/>
    </source>
</evidence>
<accession>A0AAV7Y4Z2</accession>
<name>A0AAV7Y4Z2_9EUKA</name>
<dbReference type="EMBL" id="JANTQA010000070">
    <property type="protein sequence ID" value="KAJ3424902.1"/>
    <property type="molecule type" value="Genomic_DNA"/>
</dbReference>
<dbReference type="Gene3D" id="1.10.1410.10">
    <property type="match status" value="1"/>
</dbReference>
<evidence type="ECO:0000256" key="1">
    <source>
        <dbReference type="ARBA" id="ARBA00022722"/>
    </source>
</evidence>
<dbReference type="SUPFAM" id="SSF53098">
    <property type="entry name" value="Ribonuclease H-like"/>
    <property type="match status" value="1"/>
</dbReference>
<dbReference type="PANTHER" id="PTHR23044:SF61">
    <property type="entry name" value="3'-5' EXORIBONUCLEASE 1-RELATED"/>
    <property type="match status" value="1"/>
</dbReference>
<keyword evidence="1" id="KW-0540">Nuclease</keyword>
<evidence type="ECO:0000259" key="5">
    <source>
        <dbReference type="SMART" id="SM00479"/>
    </source>
</evidence>
<evidence type="ECO:0000313" key="7">
    <source>
        <dbReference type="Proteomes" id="UP001146793"/>
    </source>
</evidence>
<dbReference type="AlphaFoldDB" id="A0AAV7Y4Z2"/>
<proteinExistence type="predicted"/>
<dbReference type="Gene3D" id="3.30.420.10">
    <property type="entry name" value="Ribonuclease H-like superfamily/Ribonuclease H"/>
    <property type="match status" value="1"/>
</dbReference>
<dbReference type="Proteomes" id="UP001146793">
    <property type="component" value="Unassembled WGS sequence"/>
</dbReference>
<dbReference type="PANTHER" id="PTHR23044">
    <property type="entry name" value="3'-5' EXONUCLEASE ERI1-RELATED"/>
    <property type="match status" value="1"/>
</dbReference>
<dbReference type="InterPro" id="IPR043519">
    <property type="entry name" value="NT_sf"/>
</dbReference>
<feature type="domain" description="Exonuclease" evidence="5">
    <location>
        <begin position="20"/>
        <end position="209"/>
    </location>
</feature>
<dbReference type="CDD" id="cd06133">
    <property type="entry name" value="ERI-1_3'hExo_like"/>
    <property type="match status" value="1"/>
</dbReference>
<dbReference type="InterPro" id="IPR036397">
    <property type="entry name" value="RNaseH_sf"/>
</dbReference>
<keyword evidence="3 6" id="KW-0269">Exonuclease</keyword>
<protein>
    <submittedName>
        <fullName evidence="6">3'-5' exonuclease eri1-related</fullName>
    </submittedName>
</protein>
<sequence>MSNTKNSPNIKKTTEEPLEYVLVLDFEATCGYLKHQTSEIIEFPVVVLNLKTLKIESEFHYYVKPVLNPRLSKRCTKLTGINQGMVNQGKTFCEVLLMFEKWLLKLGLINKQGEKTKLWEILTCSDTDLQTFLEQQLKLYRSERPPYLKTWVDIQPICAQFVSMETKTPSLSNMLEFLNLEVEGRLHSGIDDSRNTARIVVELQTRGLVLTTKNIKTFSDPFLKVSSKNESQLFLRCHFIANKIQEYSISNMELQNKIQAFHNIEQFFQQNFPNSNQKKSTNMSLGNSNNNNNNKDNNNNNNKGNNNNNNNDKDKDNNSNNKNKKIVQDYKLHVIGSCGYNAVLRNSNLDIAIEMKSKSSNLGINGLRNLISRHDPDVELKINASNGFKWIEFKEQQTMSTIRLMKYINGSSVLTTKIMRKFCDLDFRVRPLLILMRKWARSQKLLEKINLPIFSLDFLVIYYLQQIGIIPQLNVDANTFQITTGKMIKNKLSENGLHHDIIHLLAGILRYFGRFYNFRNKIKLIKIINSDQKENKNTFKINQASLIDSQIKNHRWFDNWLYIKDFEGKYVANTINFFQVHDLFKLFEDGYKKWKKSGKIPI</sequence>
<organism evidence="6 7">
    <name type="scientific">Anaeramoeba flamelloides</name>
    <dbReference type="NCBI Taxonomy" id="1746091"/>
    <lineage>
        <taxon>Eukaryota</taxon>
        <taxon>Metamonada</taxon>
        <taxon>Anaeramoebidae</taxon>
        <taxon>Anaeramoeba</taxon>
    </lineage>
</organism>
<dbReference type="SUPFAM" id="SSF81631">
    <property type="entry name" value="PAP/OAS1 substrate-binding domain"/>
    <property type="match status" value="1"/>
</dbReference>
<reference evidence="6" key="1">
    <citation type="submission" date="2022-08" db="EMBL/GenBank/DDBJ databases">
        <title>Novel sulphate-reducing endosymbionts in the free-living metamonad Anaeramoeba.</title>
        <authorList>
            <person name="Jerlstrom-Hultqvist J."/>
            <person name="Cepicka I."/>
            <person name="Gallot-Lavallee L."/>
            <person name="Salas-Leiva D."/>
            <person name="Curtis B.A."/>
            <person name="Zahonova K."/>
            <person name="Pipaliya S."/>
            <person name="Dacks J."/>
            <person name="Roger A.J."/>
        </authorList>
    </citation>
    <scope>NUCLEOTIDE SEQUENCE</scope>
    <source>
        <strain evidence="6">Busselton2</strain>
    </source>
</reference>
<dbReference type="InterPro" id="IPR012337">
    <property type="entry name" value="RNaseH-like_sf"/>
</dbReference>
<evidence type="ECO:0000256" key="3">
    <source>
        <dbReference type="ARBA" id="ARBA00022839"/>
    </source>
</evidence>
<dbReference type="Pfam" id="PF00929">
    <property type="entry name" value="RNase_T"/>
    <property type="match status" value="1"/>
</dbReference>
<dbReference type="GO" id="GO:0003676">
    <property type="term" value="F:nucleic acid binding"/>
    <property type="evidence" value="ECO:0007669"/>
    <property type="project" value="InterPro"/>
</dbReference>
<comment type="caution">
    <text evidence="6">The sequence shown here is derived from an EMBL/GenBank/DDBJ whole genome shotgun (WGS) entry which is preliminary data.</text>
</comment>